<proteinExistence type="predicted"/>
<dbReference type="EMBL" id="FOMX01000049">
    <property type="protein sequence ID" value="SFF34052.1"/>
    <property type="molecule type" value="Genomic_DNA"/>
</dbReference>
<dbReference type="RefSeq" id="WP_170135992.1">
    <property type="nucleotide sequence ID" value="NZ_FOMX01000049.1"/>
</dbReference>
<dbReference type="AlphaFoldDB" id="A0A1I2HW28"/>
<protein>
    <submittedName>
        <fullName evidence="1">Uncharacterized protein</fullName>
    </submittedName>
</protein>
<reference evidence="2" key="1">
    <citation type="submission" date="2016-10" db="EMBL/GenBank/DDBJ databases">
        <authorList>
            <person name="Varghese N."/>
            <person name="Submissions S."/>
        </authorList>
    </citation>
    <scope>NUCLEOTIDE SEQUENCE [LARGE SCALE GENOMIC DNA]</scope>
    <source>
        <strain evidence="2">ATCC 25963</strain>
    </source>
</reference>
<keyword evidence="2" id="KW-1185">Reference proteome</keyword>
<organism evidence="1 2">
    <name type="scientific">Nannocystis exedens</name>
    <dbReference type="NCBI Taxonomy" id="54"/>
    <lineage>
        <taxon>Bacteria</taxon>
        <taxon>Pseudomonadati</taxon>
        <taxon>Myxococcota</taxon>
        <taxon>Polyangia</taxon>
        <taxon>Nannocystales</taxon>
        <taxon>Nannocystaceae</taxon>
        <taxon>Nannocystis</taxon>
    </lineage>
</organism>
<dbReference type="Proteomes" id="UP000199400">
    <property type="component" value="Unassembled WGS sequence"/>
</dbReference>
<accession>A0A1I2HW28</accession>
<sequence length="47" mass="5008">MKQYREKAHAYGLRTCLADPVPAPDLAPGCTTRAEIAPVPARGAELT</sequence>
<gene>
    <name evidence="1" type="ORF">SAMN02745121_08257</name>
</gene>
<evidence type="ECO:0000313" key="2">
    <source>
        <dbReference type="Proteomes" id="UP000199400"/>
    </source>
</evidence>
<evidence type="ECO:0000313" key="1">
    <source>
        <dbReference type="EMBL" id="SFF34052.1"/>
    </source>
</evidence>
<name>A0A1I2HW28_9BACT</name>